<name>A0A840URU5_9FIRM</name>
<dbReference type="RefSeq" id="WP_183859102.1">
    <property type="nucleotide sequence ID" value="NZ_JACHFH010000003.1"/>
</dbReference>
<keyword evidence="3 6" id="KW-0812">Transmembrane</keyword>
<sequence>MKYGQHPLIFSTSMLFFLCLGIIAADYLSLPLLMPSIILLSLFILCFISTCCKSSYTFIGVTLLVFMLGFVRYTAAALTDNNNIAQFIGQDHTVNGMVTAEARWHQSADKIYHVRYIIKAHQIDSKTLSGSYYLYTKQKSPAFALPGDTITASGKISAISSYKNPGRIDIQKQAQENNIFASVIAYNNVKITAQPDAMPLLRKITLIRQHIRSTLEKYMPPADAAAIFAMLFGGYQGIDPHLLESFTITGIVHILSVSGSHITLIAGAIIFLGRLFHLKTWLTFVLLLIIISIYCLFSGMVPPVIRSAAMGIITYAALASNRQNSSHYILALTAVIMLLISPGLLFDISFQLSFAATAGLLYIALPLQKKLLFLPAYIRLPLALTLGAQLFCLPLLAWYFNTISLSCLFSNIIAVPIVEAIIMVALVGIIINLFWSFPAAIIFVGCSLLLGLVHEITALLSLLPASSIYLPYLTIYGSIIYYIVLIVLFNDSYRHFFIKNFHCYRQLVIILSILLLIPCIYIFLQPRRLAVHFIDVGQGDAALIITPHHHAVMIDTGGITKGDFDLGRRVDIPYLYHYGITTLDAIFLSHVDGDHSAAAGSILQHIPVQYVFIGQENGSKYAALWHIAPQNIIMHKVLPVQQNQSFILDDVHFDILFTQPSSDKTVNESSVIIKVHYKNFSVLFTGDLPIQEENKLLAQYPNLHCTVLKVAHHGSKTSSSPEFLAAVKPRWSIISVGANNNYGHPNENVIKNLQSVNSRIYRTDKNGAIVFLTDGNSCSIHPYVK</sequence>
<dbReference type="Proteomes" id="UP000559117">
    <property type="component" value="Unassembled WGS sequence"/>
</dbReference>
<comment type="subcellular location">
    <subcellularLocation>
        <location evidence="1">Cell membrane</location>
        <topology evidence="1">Multi-pass membrane protein</topology>
    </subcellularLocation>
</comment>
<dbReference type="PANTHER" id="PTHR30619">
    <property type="entry name" value="DNA INTERNALIZATION/COMPETENCE PROTEIN COMEC/REC2"/>
    <property type="match status" value="1"/>
</dbReference>
<evidence type="ECO:0000256" key="3">
    <source>
        <dbReference type="ARBA" id="ARBA00022692"/>
    </source>
</evidence>
<feature type="domain" description="Metallo-beta-lactamase" evidence="7">
    <location>
        <begin position="538"/>
        <end position="738"/>
    </location>
</feature>
<dbReference type="InterPro" id="IPR004797">
    <property type="entry name" value="Competence_ComEC/Rec2"/>
</dbReference>
<dbReference type="PANTHER" id="PTHR30619:SF7">
    <property type="entry name" value="BETA-LACTAMASE DOMAIN PROTEIN"/>
    <property type="match status" value="1"/>
</dbReference>
<dbReference type="NCBIfam" id="TIGR00361">
    <property type="entry name" value="ComEC_Rec2"/>
    <property type="match status" value="1"/>
</dbReference>
<feature type="transmembrane region" description="Helical" evidence="6">
    <location>
        <begin position="412"/>
        <end position="434"/>
    </location>
</feature>
<feature type="transmembrane region" description="Helical" evidence="6">
    <location>
        <begin position="469"/>
        <end position="490"/>
    </location>
</feature>
<feature type="transmembrane region" description="Helical" evidence="6">
    <location>
        <begin position="352"/>
        <end position="368"/>
    </location>
</feature>
<dbReference type="AlphaFoldDB" id="A0A840URU5"/>
<comment type="caution">
    <text evidence="8">The sequence shown here is derived from an EMBL/GenBank/DDBJ whole genome shotgun (WGS) entry which is preliminary data.</text>
</comment>
<keyword evidence="4 6" id="KW-1133">Transmembrane helix</keyword>
<keyword evidence="5 6" id="KW-0472">Membrane</keyword>
<evidence type="ECO:0000313" key="8">
    <source>
        <dbReference type="EMBL" id="MBB5335265.1"/>
    </source>
</evidence>
<feature type="transmembrane region" description="Helical" evidence="6">
    <location>
        <begin position="328"/>
        <end position="346"/>
    </location>
</feature>
<evidence type="ECO:0000259" key="7">
    <source>
        <dbReference type="SMART" id="SM00849"/>
    </source>
</evidence>
<dbReference type="Gene3D" id="3.60.15.10">
    <property type="entry name" value="Ribonuclease Z/Hydroxyacylglutathione hydrolase-like"/>
    <property type="match status" value="1"/>
</dbReference>
<dbReference type="GO" id="GO:0005886">
    <property type="term" value="C:plasma membrane"/>
    <property type="evidence" value="ECO:0007669"/>
    <property type="project" value="UniProtKB-SubCell"/>
</dbReference>
<keyword evidence="2" id="KW-1003">Cell membrane</keyword>
<dbReference type="EMBL" id="JACHFH010000003">
    <property type="protein sequence ID" value="MBB5335265.1"/>
    <property type="molecule type" value="Genomic_DNA"/>
</dbReference>
<dbReference type="InterPro" id="IPR004477">
    <property type="entry name" value="ComEC_N"/>
</dbReference>
<evidence type="ECO:0000313" key="9">
    <source>
        <dbReference type="Proteomes" id="UP000559117"/>
    </source>
</evidence>
<dbReference type="InterPro" id="IPR052159">
    <property type="entry name" value="Competence_DNA_uptake"/>
</dbReference>
<evidence type="ECO:0000256" key="2">
    <source>
        <dbReference type="ARBA" id="ARBA00022475"/>
    </source>
</evidence>
<accession>A0A840URU5</accession>
<reference evidence="8 9" key="1">
    <citation type="submission" date="2020-08" db="EMBL/GenBank/DDBJ databases">
        <title>Genomic Encyclopedia of Type Strains, Phase IV (KMG-IV): sequencing the most valuable type-strain genomes for metagenomic binning, comparative biology and taxonomic classification.</title>
        <authorList>
            <person name="Goeker M."/>
        </authorList>
    </citation>
    <scope>NUCLEOTIDE SEQUENCE [LARGE SCALE GENOMIC DNA]</scope>
    <source>
        <strain evidence="8 9">DSM 24661</strain>
    </source>
</reference>
<gene>
    <name evidence="8" type="ORF">HNR32_000385</name>
</gene>
<evidence type="ECO:0000256" key="5">
    <source>
        <dbReference type="ARBA" id="ARBA00023136"/>
    </source>
</evidence>
<feature type="transmembrane region" description="Helical" evidence="6">
    <location>
        <begin position="380"/>
        <end position="400"/>
    </location>
</feature>
<proteinExistence type="predicted"/>
<feature type="transmembrane region" description="Helical" evidence="6">
    <location>
        <begin position="250"/>
        <end position="273"/>
    </location>
</feature>
<feature type="transmembrane region" description="Helical" evidence="6">
    <location>
        <begin position="32"/>
        <end position="50"/>
    </location>
</feature>
<feature type="transmembrane region" description="Helical" evidence="6">
    <location>
        <begin position="218"/>
        <end position="238"/>
    </location>
</feature>
<dbReference type="NCBIfam" id="TIGR00360">
    <property type="entry name" value="ComEC_N-term"/>
    <property type="match status" value="1"/>
</dbReference>
<dbReference type="InterPro" id="IPR036866">
    <property type="entry name" value="RibonucZ/Hydroxyglut_hydro"/>
</dbReference>
<evidence type="ECO:0000256" key="1">
    <source>
        <dbReference type="ARBA" id="ARBA00004651"/>
    </source>
</evidence>
<dbReference type="SMART" id="SM00849">
    <property type="entry name" value="Lactamase_B"/>
    <property type="match status" value="1"/>
</dbReference>
<dbReference type="SUPFAM" id="SSF56281">
    <property type="entry name" value="Metallo-hydrolase/oxidoreductase"/>
    <property type="match status" value="1"/>
</dbReference>
<dbReference type="Pfam" id="PF13567">
    <property type="entry name" value="DUF4131"/>
    <property type="match status" value="1"/>
</dbReference>
<feature type="transmembrane region" description="Helical" evidence="6">
    <location>
        <begin position="502"/>
        <end position="524"/>
    </location>
</feature>
<evidence type="ECO:0000256" key="4">
    <source>
        <dbReference type="ARBA" id="ARBA00022989"/>
    </source>
</evidence>
<feature type="transmembrane region" description="Helical" evidence="6">
    <location>
        <begin position="56"/>
        <end position="75"/>
    </location>
</feature>
<feature type="transmembrane region" description="Helical" evidence="6">
    <location>
        <begin position="280"/>
        <end position="299"/>
    </location>
</feature>
<keyword evidence="9" id="KW-1185">Reference proteome</keyword>
<organism evidence="8 9">
    <name type="scientific">Pectinatus brassicae</name>
    <dbReference type="NCBI Taxonomy" id="862415"/>
    <lineage>
        <taxon>Bacteria</taxon>
        <taxon>Bacillati</taxon>
        <taxon>Bacillota</taxon>
        <taxon>Negativicutes</taxon>
        <taxon>Selenomonadales</taxon>
        <taxon>Selenomonadaceae</taxon>
        <taxon>Pectinatus</taxon>
    </lineage>
</organism>
<dbReference type="Pfam" id="PF00753">
    <property type="entry name" value="Lactamase_B"/>
    <property type="match status" value="1"/>
</dbReference>
<dbReference type="GO" id="GO:0030420">
    <property type="term" value="P:establishment of competence for transformation"/>
    <property type="evidence" value="ECO:0007669"/>
    <property type="project" value="InterPro"/>
</dbReference>
<dbReference type="InterPro" id="IPR035681">
    <property type="entry name" value="ComA-like_MBL"/>
</dbReference>
<protein>
    <submittedName>
        <fullName evidence="8">Competence protein ComEC</fullName>
    </submittedName>
</protein>
<dbReference type="InterPro" id="IPR001279">
    <property type="entry name" value="Metallo-B-lactamas"/>
</dbReference>
<dbReference type="CDD" id="cd07731">
    <property type="entry name" value="ComA-like_MBL-fold"/>
    <property type="match status" value="1"/>
</dbReference>
<feature type="transmembrane region" description="Helical" evidence="6">
    <location>
        <begin position="441"/>
        <end position="463"/>
    </location>
</feature>
<evidence type="ECO:0000256" key="6">
    <source>
        <dbReference type="SAM" id="Phobius"/>
    </source>
</evidence>
<dbReference type="Pfam" id="PF03772">
    <property type="entry name" value="Competence"/>
    <property type="match status" value="1"/>
</dbReference>
<dbReference type="InterPro" id="IPR025405">
    <property type="entry name" value="DUF4131"/>
</dbReference>
<feature type="transmembrane region" description="Helical" evidence="6">
    <location>
        <begin position="6"/>
        <end position="25"/>
    </location>
</feature>